<name>A0ABP6RY24_9PSEU</name>
<dbReference type="Gene3D" id="1.10.287.1060">
    <property type="entry name" value="ESAT-6-like"/>
    <property type="match status" value="1"/>
</dbReference>
<protein>
    <recommendedName>
        <fullName evidence="4">WXG100 family type VII secretion target</fullName>
    </recommendedName>
</protein>
<keyword evidence="3" id="KW-1185">Reference proteome</keyword>
<dbReference type="EMBL" id="BAAAYK010000038">
    <property type="protein sequence ID" value="GAA3363047.1"/>
    <property type="molecule type" value="Genomic_DNA"/>
</dbReference>
<proteinExistence type="predicted"/>
<dbReference type="InterPro" id="IPR010310">
    <property type="entry name" value="T7SS_ESAT-6-like"/>
</dbReference>
<gene>
    <name evidence="2" type="ORF">GCM10020366_53420</name>
</gene>
<feature type="compositionally biased region" description="Basic and acidic residues" evidence="1">
    <location>
        <begin position="83"/>
        <end position="93"/>
    </location>
</feature>
<dbReference type="Proteomes" id="UP001500483">
    <property type="component" value="Unassembled WGS sequence"/>
</dbReference>
<comment type="caution">
    <text evidence="2">The sequence shown here is derived from an EMBL/GenBank/DDBJ whole genome shotgun (WGS) entry which is preliminary data.</text>
</comment>
<organism evidence="2 3">
    <name type="scientific">Saccharopolyspora gregorii</name>
    <dbReference type="NCBI Taxonomy" id="33914"/>
    <lineage>
        <taxon>Bacteria</taxon>
        <taxon>Bacillati</taxon>
        <taxon>Actinomycetota</taxon>
        <taxon>Actinomycetes</taxon>
        <taxon>Pseudonocardiales</taxon>
        <taxon>Pseudonocardiaceae</taxon>
        <taxon>Saccharopolyspora</taxon>
    </lineage>
</organism>
<sequence length="103" mass="10958">MPLRIEPDVVRRGGTKIGQAGDDLKSVLGTLNAAVQAEHGCWGADKTGQAFAEKYVPGQDGTVEALGKITEVLGKIENNLKHTADDMQNRDEQQATNIGGIQT</sequence>
<dbReference type="RefSeq" id="WP_344930199.1">
    <property type="nucleotide sequence ID" value="NZ_BAAAYK010000038.1"/>
</dbReference>
<reference evidence="3" key="1">
    <citation type="journal article" date="2019" name="Int. J. Syst. Evol. Microbiol.">
        <title>The Global Catalogue of Microorganisms (GCM) 10K type strain sequencing project: providing services to taxonomists for standard genome sequencing and annotation.</title>
        <authorList>
            <consortium name="The Broad Institute Genomics Platform"/>
            <consortium name="The Broad Institute Genome Sequencing Center for Infectious Disease"/>
            <person name="Wu L."/>
            <person name="Ma J."/>
        </authorList>
    </citation>
    <scope>NUCLEOTIDE SEQUENCE [LARGE SCALE GENOMIC DNA]</scope>
    <source>
        <strain evidence="3">JCM 9687</strain>
    </source>
</reference>
<evidence type="ECO:0000313" key="3">
    <source>
        <dbReference type="Proteomes" id="UP001500483"/>
    </source>
</evidence>
<evidence type="ECO:0000256" key="1">
    <source>
        <dbReference type="SAM" id="MobiDB-lite"/>
    </source>
</evidence>
<evidence type="ECO:0008006" key="4">
    <source>
        <dbReference type="Google" id="ProtNLM"/>
    </source>
</evidence>
<feature type="compositionally biased region" description="Polar residues" evidence="1">
    <location>
        <begin position="94"/>
        <end position="103"/>
    </location>
</feature>
<accession>A0ABP6RY24</accession>
<dbReference type="Pfam" id="PF06013">
    <property type="entry name" value="WXG100"/>
    <property type="match status" value="1"/>
</dbReference>
<evidence type="ECO:0000313" key="2">
    <source>
        <dbReference type="EMBL" id="GAA3363047.1"/>
    </source>
</evidence>
<dbReference type="InterPro" id="IPR036689">
    <property type="entry name" value="ESAT-6-like_sf"/>
</dbReference>
<dbReference type="SUPFAM" id="SSF140453">
    <property type="entry name" value="EsxAB dimer-like"/>
    <property type="match status" value="1"/>
</dbReference>
<feature type="region of interest" description="Disordered" evidence="1">
    <location>
        <begin position="83"/>
        <end position="103"/>
    </location>
</feature>